<evidence type="ECO:0000313" key="2">
    <source>
        <dbReference type="EMBL" id="MFA0813375.1"/>
    </source>
</evidence>
<dbReference type="EMBL" id="JBGMEK010000089">
    <property type="protein sequence ID" value="MFA0813375.1"/>
    <property type="molecule type" value="Genomic_DNA"/>
</dbReference>
<keyword evidence="3" id="KW-1185">Reference proteome</keyword>
<dbReference type="Proteomes" id="UP001569428">
    <property type="component" value="Unassembled WGS sequence"/>
</dbReference>
<evidence type="ECO:0000256" key="1">
    <source>
        <dbReference type="SAM" id="Phobius"/>
    </source>
</evidence>
<keyword evidence="1" id="KW-1133">Transmembrane helix</keyword>
<feature type="transmembrane region" description="Helical" evidence="1">
    <location>
        <begin position="76"/>
        <end position="94"/>
    </location>
</feature>
<gene>
    <name evidence="2" type="ORF">ACCI49_20965</name>
</gene>
<name>A0ABV4P5V2_9GAMM</name>
<dbReference type="RefSeq" id="WP_371841183.1">
    <property type="nucleotide sequence ID" value="NZ_JBGMEK010000089.1"/>
</dbReference>
<reference evidence="2 3" key="1">
    <citation type="submission" date="2024-08" db="EMBL/GenBank/DDBJ databases">
        <authorList>
            <person name="Ishaq N."/>
        </authorList>
    </citation>
    <scope>NUCLEOTIDE SEQUENCE [LARGE SCALE GENOMIC DNA]</scope>
    <source>
        <strain evidence="2 3">DSM 18651</strain>
    </source>
</reference>
<organism evidence="2 3">
    <name type="scientific">Microbulbifer epialgicus</name>
    <dbReference type="NCBI Taxonomy" id="393907"/>
    <lineage>
        <taxon>Bacteria</taxon>
        <taxon>Pseudomonadati</taxon>
        <taxon>Pseudomonadota</taxon>
        <taxon>Gammaproteobacteria</taxon>
        <taxon>Cellvibrionales</taxon>
        <taxon>Microbulbiferaceae</taxon>
        <taxon>Microbulbifer</taxon>
    </lineage>
</organism>
<evidence type="ECO:0000313" key="3">
    <source>
        <dbReference type="Proteomes" id="UP001569428"/>
    </source>
</evidence>
<proteinExistence type="predicted"/>
<keyword evidence="1" id="KW-0472">Membrane</keyword>
<feature type="transmembrane region" description="Helical" evidence="1">
    <location>
        <begin position="100"/>
        <end position="119"/>
    </location>
</feature>
<sequence>MRPLYCNIMIKYLLIFLILSITYLLMGEAESYRAAYQQNGGMFDIIVGSLPNAISTLLGILLVAIIWGNKKFVQNASSYALGLVIYEILQLYLPERTFDIWDIVATLVVYFMVVVLYFAGSRILKERKLLENSP</sequence>
<comment type="caution">
    <text evidence="2">The sequence shown here is derived from an EMBL/GenBank/DDBJ whole genome shotgun (WGS) entry which is preliminary data.</text>
</comment>
<keyword evidence="1" id="KW-0812">Transmembrane</keyword>
<accession>A0ABV4P5V2</accession>
<feature type="transmembrane region" description="Helical" evidence="1">
    <location>
        <begin position="45"/>
        <end position="67"/>
    </location>
</feature>
<protein>
    <submittedName>
        <fullName evidence="2">Uncharacterized protein</fullName>
    </submittedName>
</protein>